<keyword evidence="4" id="KW-0812">Transmembrane</keyword>
<dbReference type="Pfam" id="PF01380">
    <property type="entry name" value="SIS"/>
    <property type="match status" value="1"/>
</dbReference>
<feature type="domain" description="HTH rpiR-type" evidence="5">
    <location>
        <begin position="55"/>
        <end position="131"/>
    </location>
</feature>
<keyword evidence="8" id="KW-1185">Reference proteome</keyword>
<dbReference type="InterPro" id="IPR046348">
    <property type="entry name" value="SIS_dom_sf"/>
</dbReference>
<accession>E8KDK2</accession>
<dbReference type="STRING" id="888746.HMPREF9180_1557"/>
<dbReference type="PROSITE" id="PS51464">
    <property type="entry name" value="SIS"/>
    <property type="match status" value="1"/>
</dbReference>
<gene>
    <name evidence="7" type="ORF">HMPREF9180_1557</name>
</gene>
<dbReference type="AlphaFoldDB" id="E8KDK2"/>
<dbReference type="Pfam" id="PF01418">
    <property type="entry name" value="HTH_6"/>
    <property type="match status" value="1"/>
</dbReference>
<evidence type="ECO:0000259" key="5">
    <source>
        <dbReference type="PROSITE" id="PS51071"/>
    </source>
</evidence>
<dbReference type="PANTHER" id="PTHR30514:SF21">
    <property type="entry name" value="RPIR-FAMILY TRANSCRIPTIONAL REGULATOR"/>
    <property type="match status" value="1"/>
</dbReference>
<dbReference type="InterPro" id="IPR036388">
    <property type="entry name" value="WH-like_DNA-bd_sf"/>
</dbReference>
<dbReference type="eggNOG" id="COG1737">
    <property type="taxonomic scope" value="Bacteria"/>
</dbReference>
<evidence type="ECO:0000313" key="8">
    <source>
        <dbReference type="Proteomes" id="UP000010304"/>
    </source>
</evidence>
<dbReference type="SUPFAM" id="SSF46689">
    <property type="entry name" value="Homeodomain-like"/>
    <property type="match status" value="1"/>
</dbReference>
<evidence type="ECO:0000256" key="4">
    <source>
        <dbReference type="SAM" id="Phobius"/>
    </source>
</evidence>
<dbReference type="GO" id="GO:0003677">
    <property type="term" value="F:DNA binding"/>
    <property type="evidence" value="ECO:0007669"/>
    <property type="project" value="UniProtKB-KW"/>
</dbReference>
<comment type="caution">
    <text evidence="7">The sequence shown here is derived from an EMBL/GenBank/DDBJ whole genome shotgun (WGS) entry which is preliminary data.</text>
</comment>
<dbReference type="Gene3D" id="1.10.10.10">
    <property type="entry name" value="Winged helix-like DNA-binding domain superfamily/Winged helix DNA-binding domain"/>
    <property type="match status" value="1"/>
</dbReference>
<dbReference type="GO" id="GO:1901135">
    <property type="term" value="P:carbohydrate derivative metabolic process"/>
    <property type="evidence" value="ECO:0007669"/>
    <property type="project" value="InterPro"/>
</dbReference>
<evidence type="ECO:0000313" key="7">
    <source>
        <dbReference type="EMBL" id="EFX40100.1"/>
    </source>
</evidence>
<dbReference type="SUPFAM" id="SSF53697">
    <property type="entry name" value="SIS domain"/>
    <property type="match status" value="1"/>
</dbReference>
<sequence length="334" mass="38736">MYHNLGRKLWKKKRLFLFGTKFSFYDIIGVSAILFVSFTKEILANGYKRSPMNKQDISTIIDLHFEEMTDLEQEIARYFLQADTINDDLSSQQVTQKLHISQAALTRFAKKCGFKGYREFIFKYQQQKDTLTTPQQDMNPLTQRVLRSYANLREISQELIDEEQLERIAQMIDQSERVYFFGTGSSGLVAREMKLRFMRLGVVCEALTDPDGFAWTTSIIDEKCLVFGFSLSGTTPSIIDSLLDAQDMGAKTVLFTSSPNKDTQEFTETVLVAMQKQASYIQRISAQLPMLILVDLLYAYFLEIDRESKEKIFNSYWENKKLNGYRRNRRNGKS</sequence>
<organism evidence="7 8">
    <name type="scientific">Streptococcus peroris ATCC 700780</name>
    <dbReference type="NCBI Taxonomy" id="888746"/>
    <lineage>
        <taxon>Bacteria</taxon>
        <taxon>Bacillati</taxon>
        <taxon>Bacillota</taxon>
        <taxon>Bacilli</taxon>
        <taxon>Lactobacillales</taxon>
        <taxon>Streptococcaceae</taxon>
        <taxon>Streptococcus</taxon>
    </lineage>
</organism>
<dbReference type="HOGENOM" id="CLU_055769_0_3_9"/>
<keyword evidence="2" id="KW-0238">DNA-binding</keyword>
<dbReference type="GO" id="GO:0097367">
    <property type="term" value="F:carbohydrate derivative binding"/>
    <property type="evidence" value="ECO:0007669"/>
    <property type="project" value="InterPro"/>
</dbReference>
<dbReference type="GO" id="GO:0003700">
    <property type="term" value="F:DNA-binding transcription factor activity"/>
    <property type="evidence" value="ECO:0007669"/>
    <property type="project" value="InterPro"/>
</dbReference>
<evidence type="ECO:0000259" key="6">
    <source>
        <dbReference type="PROSITE" id="PS51464"/>
    </source>
</evidence>
<keyword evidence="4" id="KW-0472">Membrane</keyword>
<dbReference type="InterPro" id="IPR000281">
    <property type="entry name" value="HTH_RpiR"/>
</dbReference>
<dbReference type="PANTHER" id="PTHR30514">
    <property type="entry name" value="GLUCOKINASE"/>
    <property type="match status" value="1"/>
</dbReference>
<dbReference type="CDD" id="cd05013">
    <property type="entry name" value="SIS_RpiR"/>
    <property type="match status" value="1"/>
</dbReference>
<dbReference type="InterPro" id="IPR047640">
    <property type="entry name" value="RpiR-like"/>
</dbReference>
<protein>
    <submittedName>
        <fullName evidence="7">SIS domain protein</fullName>
    </submittedName>
</protein>
<keyword evidence="3" id="KW-0804">Transcription</keyword>
<dbReference type="Proteomes" id="UP000010304">
    <property type="component" value="Unassembled WGS sequence"/>
</dbReference>
<dbReference type="Gene3D" id="3.40.50.10490">
    <property type="entry name" value="Glucose-6-phosphate isomerase like protein, domain 1"/>
    <property type="match status" value="1"/>
</dbReference>
<dbReference type="InterPro" id="IPR009057">
    <property type="entry name" value="Homeodomain-like_sf"/>
</dbReference>
<evidence type="ECO:0000256" key="3">
    <source>
        <dbReference type="ARBA" id="ARBA00023163"/>
    </source>
</evidence>
<keyword evidence="1" id="KW-0805">Transcription regulation</keyword>
<evidence type="ECO:0000256" key="1">
    <source>
        <dbReference type="ARBA" id="ARBA00023015"/>
    </source>
</evidence>
<name>E8KDK2_9STRE</name>
<reference evidence="7 8" key="1">
    <citation type="submission" date="2010-12" db="EMBL/GenBank/DDBJ databases">
        <authorList>
            <person name="Muzny D."/>
            <person name="Qin X."/>
            <person name="Deng J."/>
            <person name="Jiang H."/>
            <person name="Liu Y."/>
            <person name="Qu J."/>
            <person name="Song X.-Z."/>
            <person name="Zhang L."/>
            <person name="Thornton R."/>
            <person name="Coyle M."/>
            <person name="Francisco L."/>
            <person name="Jackson L."/>
            <person name="Javaid M."/>
            <person name="Korchina V."/>
            <person name="Kovar C."/>
            <person name="Mata R."/>
            <person name="Mathew T."/>
            <person name="Ngo R."/>
            <person name="Nguyen L."/>
            <person name="Nguyen N."/>
            <person name="Okwuonu G."/>
            <person name="Ongeri F."/>
            <person name="Pham C."/>
            <person name="Simmons D."/>
            <person name="Wilczek-Boney K."/>
            <person name="Hale W."/>
            <person name="Jakkamsetti A."/>
            <person name="Pham P."/>
            <person name="Ruth R."/>
            <person name="San Lucas F."/>
            <person name="Warren J."/>
            <person name="Zhang J."/>
            <person name="Zhao Z."/>
            <person name="Zhou C."/>
            <person name="Zhu D."/>
            <person name="Lee S."/>
            <person name="Bess C."/>
            <person name="Blankenburg K."/>
            <person name="Forbes L."/>
            <person name="Fu Q."/>
            <person name="Gubbala S."/>
            <person name="Hirani K."/>
            <person name="Jayaseelan J.C."/>
            <person name="Lara F."/>
            <person name="Munidasa M."/>
            <person name="Palculict T."/>
            <person name="Patil S."/>
            <person name="Pu L.-L."/>
            <person name="Saada N."/>
            <person name="Tang L."/>
            <person name="Weissenberger G."/>
            <person name="Zhu Y."/>
            <person name="Hemphill L."/>
            <person name="Shang Y."/>
            <person name="Youmans B."/>
            <person name="Ayvaz T."/>
            <person name="Ross M."/>
            <person name="Santibanez J."/>
            <person name="Aqrawi P."/>
            <person name="Gross S."/>
            <person name="Joshi V."/>
            <person name="Fowler G."/>
            <person name="Nazareth L."/>
            <person name="Reid J."/>
            <person name="Worley K."/>
            <person name="Petrosino J."/>
            <person name="Highlander S."/>
            <person name="Gibbs R."/>
        </authorList>
    </citation>
    <scope>NUCLEOTIDE SEQUENCE [LARGE SCALE GENOMIC DNA]</scope>
    <source>
        <strain evidence="7 8">ATCC 700780</strain>
    </source>
</reference>
<dbReference type="InterPro" id="IPR001347">
    <property type="entry name" value="SIS_dom"/>
</dbReference>
<proteinExistence type="predicted"/>
<dbReference type="EMBL" id="AEVF01000013">
    <property type="protein sequence ID" value="EFX40100.1"/>
    <property type="molecule type" value="Genomic_DNA"/>
</dbReference>
<keyword evidence="4" id="KW-1133">Transmembrane helix</keyword>
<dbReference type="InterPro" id="IPR035472">
    <property type="entry name" value="RpiR-like_SIS"/>
</dbReference>
<feature type="domain" description="SIS" evidence="6">
    <location>
        <begin position="168"/>
        <end position="307"/>
    </location>
</feature>
<evidence type="ECO:0000256" key="2">
    <source>
        <dbReference type="ARBA" id="ARBA00023125"/>
    </source>
</evidence>
<feature type="transmembrane region" description="Helical" evidence="4">
    <location>
        <begin position="15"/>
        <end position="38"/>
    </location>
</feature>
<dbReference type="PROSITE" id="PS51071">
    <property type="entry name" value="HTH_RPIR"/>
    <property type="match status" value="1"/>
</dbReference>